<dbReference type="CDD" id="cd20745">
    <property type="entry name" value="FIX_RhsA_AHH_HNH-like"/>
    <property type="match status" value="1"/>
</dbReference>
<feature type="domain" description="Novel toxin 15" evidence="2">
    <location>
        <begin position="210"/>
        <end position="359"/>
    </location>
</feature>
<protein>
    <submittedName>
        <fullName evidence="3">Polymorphic toxin type 15 domain-containing protein</fullName>
    </submittedName>
</protein>
<dbReference type="Pfam" id="PF15604">
    <property type="entry name" value="Ntox15"/>
    <property type="match status" value="1"/>
</dbReference>
<feature type="compositionally biased region" description="Polar residues" evidence="1">
    <location>
        <begin position="42"/>
        <end position="64"/>
    </location>
</feature>
<reference evidence="4" key="1">
    <citation type="submission" date="2024-06" db="EMBL/GenBank/DDBJ databases">
        <title>Radixoralia hellwigii gen. nov., sp nov., isolated from a root canal in the human oral cavity.</title>
        <authorList>
            <person name="Bartsch S."/>
            <person name="Wittmer A."/>
            <person name="Schulz A.-K."/>
            <person name="Neumann-Schaal M."/>
            <person name="Wolf J."/>
            <person name="Gronow S."/>
            <person name="Tennert C."/>
            <person name="Haecker G."/>
            <person name="Cieplik F."/>
            <person name="Al-Ahmad A."/>
        </authorList>
    </citation>
    <scope>NUCLEOTIDE SEQUENCE [LARGE SCALE GENOMIC DNA]</scope>
    <source>
        <strain evidence="4">Wk13</strain>
    </source>
</reference>
<accession>A0ABV4UCJ9</accession>
<feature type="compositionally biased region" description="Basic and acidic residues" evidence="1">
    <location>
        <begin position="1"/>
        <end position="11"/>
    </location>
</feature>
<dbReference type="EMBL" id="JBEUWX010000002">
    <property type="protein sequence ID" value="MFA9949198.1"/>
    <property type="molecule type" value="Genomic_DNA"/>
</dbReference>
<proteinExistence type="predicted"/>
<evidence type="ECO:0000259" key="2">
    <source>
        <dbReference type="Pfam" id="PF15604"/>
    </source>
</evidence>
<organism evidence="3 4">
    <name type="scientific">Dentiradicibacter hellwigii</name>
    <dbReference type="NCBI Taxonomy" id="3149053"/>
    <lineage>
        <taxon>Bacteria</taxon>
        <taxon>Pseudomonadati</taxon>
        <taxon>Pseudomonadota</taxon>
        <taxon>Betaproteobacteria</taxon>
        <taxon>Rhodocyclales</taxon>
        <taxon>Rhodocyclaceae</taxon>
        <taxon>Dentiradicibacter</taxon>
    </lineage>
</organism>
<feature type="region of interest" description="Disordered" evidence="1">
    <location>
        <begin position="1"/>
        <end position="72"/>
    </location>
</feature>
<name>A0ABV4UCJ9_9RHOO</name>
<sequence>MTKPPDPDAPDHPTPADGSATPPPVRRSHIHPNGYAMPGPYANTTGIILPKTQSAPAGNNTNPSGGAETEAEQDWWQRWGSDTLHGILDVAGLVPVLGEGADLINAGIYLAEGDKINASLSAAAAIPFAGWGATTIKAAKRTNDAVEAAVKSAKVPGKVAEAAAKGSRESAQAISRHADEAGGYILRKRMKEHEVPCFRKGKGNRASDIEYDRQLKAQQDALNQMSVGDYLTAREAYQRFGRHPDAAAEVARFREKFQKEQQQKLQDQKILSGMDEELAATQAAREAADMMKGLDALHTPDMVAGGYHSPTPTGMGNASANRSIGSQWPQNTRVAGLDAAAREAFGELGETAAMNVKLTRCLK</sequence>
<evidence type="ECO:0000313" key="3">
    <source>
        <dbReference type="EMBL" id="MFA9949198.1"/>
    </source>
</evidence>
<evidence type="ECO:0000256" key="1">
    <source>
        <dbReference type="SAM" id="MobiDB-lite"/>
    </source>
</evidence>
<dbReference type="RefSeq" id="WP_418890343.1">
    <property type="nucleotide sequence ID" value="NZ_JBEUWX010000002.1"/>
</dbReference>
<keyword evidence="4" id="KW-1185">Reference proteome</keyword>
<dbReference type="InterPro" id="IPR028949">
    <property type="entry name" value="Ntox15"/>
</dbReference>
<gene>
    <name evidence="3" type="ORF">ABCS64_02450</name>
</gene>
<dbReference type="Proteomes" id="UP001574673">
    <property type="component" value="Unassembled WGS sequence"/>
</dbReference>
<comment type="caution">
    <text evidence="3">The sequence shown here is derived from an EMBL/GenBank/DDBJ whole genome shotgun (WGS) entry which is preliminary data.</text>
</comment>
<evidence type="ECO:0000313" key="4">
    <source>
        <dbReference type="Proteomes" id="UP001574673"/>
    </source>
</evidence>